<dbReference type="SUPFAM" id="SSF51283">
    <property type="entry name" value="dUTPase-like"/>
    <property type="match status" value="1"/>
</dbReference>
<proteinExistence type="predicted"/>
<evidence type="ECO:0000313" key="2">
    <source>
        <dbReference type="EMBL" id="QHT83014.1"/>
    </source>
</evidence>
<name>A0A6C0HRF4_9ZZZZ</name>
<organism evidence="2">
    <name type="scientific">viral metagenome</name>
    <dbReference type="NCBI Taxonomy" id="1070528"/>
    <lineage>
        <taxon>unclassified sequences</taxon>
        <taxon>metagenomes</taxon>
        <taxon>organismal metagenomes</taxon>
    </lineage>
</organism>
<dbReference type="Pfam" id="PF00692">
    <property type="entry name" value="dUTPase"/>
    <property type="match status" value="1"/>
</dbReference>
<protein>
    <recommendedName>
        <fullName evidence="1">dUTPase-like domain-containing protein</fullName>
    </recommendedName>
</protein>
<accession>A0A6C0HRF4</accession>
<sequence>MSEFSGYSFNNCDRLMELRIFIESNDNRLNDMYINAAIAHNVKMHNSDFPDAGFDLFTPVETQCMDGDVTKINFSVKCSARIICENGKTYNTGFFMMPRSSLSGTPLRLANSVGVIDSGYRGNLIGKFDCFIGNDDIFNVNKYDKLLQIVAPGMLPIYVTVVNSSDELGENTERGSGGFGSTGR</sequence>
<dbReference type="InterPro" id="IPR029054">
    <property type="entry name" value="dUTPase-like"/>
</dbReference>
<dbReference type="AlphaFoldDB" id="A0A6C0HRF4"/>
<dbReference type="EMBL" id="MN740005">
    <property type="protein sequence ID" value="QHT83014.1"/>
    <property type="molecule type" value="Genomic_DNA"/>
</dbReference>
<evidence type="ECO:0000259" key="1">
    <source>
        <dbReference type="Pfam" id="PF00692"/>
    </source>
</evidence>
<dbReference type="Gene3D" id="2.70.40.10">
    <property type="match status" value="1"/>
</dbReference>
<feature type="domain" description="dUTPase-like" evidence="1">
    <location>
        <begin position="50"/>
        <end position="183"/>
    </location>
</feature>
<reference evidence="2" key="1">
    <citation type="journal article" date="2020" name="Nature">
        <title>Giant virus diversity and host interactions through global metagenomics.</title>
        <authorList>
            <person name="Schulz F."/>
            <person name="Roux S."/>
            <person name="Paez-Espino D."/>
            <person name="Jungbluth S."/>
            <person name="Walsh D.A."/>
            <person name="Denef V.J."/>
            <person name="McMahon K.D."/>
            <person name="Konstantinidis K.T."/>
            <person name="Eloe-Fadrosh E.A."/>
            <person name="Kyrpides N.C."/>
            <person name="Woyke T."/>
        </authorList>
    </citation>
    <scope>NUCLEOTIDE SEQUENCE</scope>
    <source>
        <strain evidence="2">GVMAG-M-3300023184-165</strain>
    </source>
</reference>
<dbReference type="InterPro" id="IPR036157">
    <property type="entry name" value="dUTPase-like_sf"/>
</dbReference>